<dbReference type="InterPro" id="IPR019775">
    <property type="entry name" value="WD40_repeat_CS"/>
</dbReference>
<dbReference type="FunFam" id="3.40.850.10:FF:000166">
    <property type="entry name" value="Kinesin family member 21B"/>
    <property type="match status" value="1"/>
</dbReference>
<dbReference type="GO" id="GO:0008017">
    <property type="term" value="F:microtubule binding"/>
    <property type="evidence" value="ECO:0007669"/>
    <property type="project" value="InterPro"/>
</dbReference>
<dbReference type="SMART" id="SM00129">
    <property type="entry name" value="KISc"/>
    <property type="match status" value="1"/>
</dbReference>
<dbReference type="InterPro" id="IPR015943">
    <property type="entry name" value="WD40/YVTN_repeat-like_dom_sf"/>
</dbReference>
<dbReference type="GO" id="GO:0003777">
    <property type="term" value="F:microtubule motor activity"/>
    <property type="evidence" value="ECO:0007669"/>
    <property type="project" value="InterPro"/>
</dbReference>
<feature type="repeat" description="WD" evidence="16">
    <location>
        <begin position="1209"/>
        <end position="1250"/>
    </location>
</feature>
<feature type="coiled-coil region" evidence="18">
    <location>
        <begin position="663"/>
        <end position="725"/>
    </location>
</feature>
<dbReference type="PROSITE" id="PS00411">
    <property type="entry name" value="KINESIN_MOTOR_1"/>
    <property type="match status" value="1"/>
</dbReference>
<dbReference type="InterPro" id="IPR056533">
    <property type="entry name" value="KIF21A/B_hel_1"/>
</dbReference>
<dbReference type="PROSITE" id="PS50067">
    <property type="entry name" value="KINESIN_MOTOR_2"/>
    <property type="match status" value="1"/>
</dbReference>
<evidence type="ECO:0000313" key="22">
    <source>
        <dbReference type="Proteomes" id="UP000694545"/>
    </source>
</evidence>
<dbReference type="InterPro" id="IPR036322">
    <property type="entry name" value="WD40_repeat_dom_sf"/>
</dbReference>
<dbReference type="GO" id="GO:0005875">
    <property type="term" value="C:microtubule associated complex"/>
    <property type="evidence" value="ECO:0007669"/>
    <property type="project" value="TreeGrafter"/>
</dbReference>
<dbReference type="Ensembl" id="ENSVKKT00000013272.1">
    <property type="protein sequence ID" value="ENSVKKP00000012957.1"/>
    <property type="gene ID" value="ENSVKKG00000006124.1"/>
</dbReference>
<dbReference type="Proteomes" id="UP000694545">
    <property type="component" value="Unplaced"/>
</dbReference>
<dbReference type="FunFam" id="2.130.10.10:FF:000104">
    <property type="entry name" value="Kinesin family member 21A"/>
    <property type="match status" value="1"/>
</dbReference>
<feature type="region of interest" description="Disordered" evidence="19">
    <location>
        <begin position="562"/>
        <end position="598"/>
    </location>
</feature>
<evidence type="ECO:0000256" key="7">
    <source>
        <dbReference type="ARBA" id="ARBA00022574"/>
    </source>
</evidence>
<dbReference type="FunFam" id="2.130.10.10:FF:000164">
    <property type="entry name" value="Kinesin family member 21A"/>
    <property type="match status" value="1"/>
</dbReference>
<dbReference type="PROSITE" id="PS50082">
    <property type="entry name" value="WD_REPEATS_2"/>
    <property type="match status" value="3"/>
</dbReference>
<keyword evidence="13" id="KW-0505">Motor protein</keyword>
<dbReference type="Pfam" id="PF25764">
    <property type="entry name" value="KIF21A_4th"/>
    <property type="match status" value="1"/>
</dbReference>
<dbReference type="CDD" id="cd22262">
    <property type="entry name" value="Rcc_KIF21B"/>
    <property type="match status" value="1"/>
</dbReference>
<feature type="region of interest" description="Disordered" evidence="19">
    <location>
        <begin position="320"/>
        <end position="356"/>
    </location>
</feature>
<dbReference type="Pfam" id="PF23203">
    <property type="entry name" value="KIF21A"/>
    <property type="match status" value="1"/>
</dbReference>
<organism evidence="21 22">
    <name type="scientific">Varanus komodoensis</name>
    <name type="common">Komodo dragon</name>
    <dbReference type="NCBI Taxonomy" id="61221"/>
    <lineage>
        <taxon>Eukaryota</taxon>
        <taxon>Metazoa</taxon>
        <taxon>Chordata</taxon>
        <taxon>Craniata</taxon>
        <taxon>Vertebrata</taxon>
        <taxon>Euteleostomi</taxon>
        <taxon>Lepidosauria</taxon>
        <taxon>Squamata</taxon>
        <taxon>Bifurcata</taxon>
        <taxon>Unidentata</taxon>
        <taxon>Episquamata</taxon>
        <taxon>Toxicofera</taxon>
        <taxon>Anguimorpha</taxon>
        <taxon>Paleoanguimorpha</taxon>
        <taxon>Varanoidea</taxon>
        <taxon>Varanidae</taxon>
        <taxon>Varanus</taxon>
    </lineage>
</organism>
<evidence type="ECO:0000256" key="11">
    <source>
        <dbReference type="ARBA" id="ARBA00022840"/>
    </source>
</evidence>
<feature type="coiled-coil region" evidence="18">
    <location>
        <begin position="235"/>
        <end position="269"/>
    </location>
</feature>
<dbReference type="PROSITE" id="PS50294">
    <property type="entry name" value="WD_REPEATS_REGION"/>
    <property type="match status" value="1"/>
</dbReference>
<dbReference type="InterPro" id="IPR027640">
    <property type="entry name" value="Kinesin-like_fam"/>
</dbReference>
<dbReference type="InterPro" id="IPR027417">
    <property type="entry name" value="P-loop_NTPase"/>
</dbReference>
<dbReference type="SUPFAM" id="SSF50978">
    <property type="entry name" value="WD40 repeat-like"/>
    <property type="match status" value="1"/>
</dbReference>
<comment type="caution">
    <text evidence="17">Lacks conserved residue(s) required for the propagation of feature annotation.</text>
</comment>
<feature type="coiled-coil region" evidence="18">
    <location>
        <begin position="367"/>
        <end position="549"/>
    </location>
</feature>
<keyword evidence="10" id="KW-0547">Nucleotide-binding</keyword>
<feature type="coiled-coil region" evidence="18">
    <location>
        <begin position="142"/>
        <end position="169"/>
    </location>
</feature>
<dbReference type="PANTHER" id="PTHR47969:SF32">
    <property type="entry name" value="KINESIN-LIKE PROTEIN KIF21B ISOFORM X1"/>
    <property type="match status" value="1"/>
</dbReference>
<evidence type="ECO:0000256" key="10">
    <source>
        <dbReference type="ARBA" id="ARBA00022741"/>
    </source>
</evidence>
<keyword evidence="7 16" id="KW-0853">WD repeat</keyword>
<feature type="compositionally biased region" description="Polar residues" evidence="19">
    <location>
        <begin position="11"/>
        <end position="23"/>
    </location>
</feature>
<feature type="compositionally biased region" description="Low complexity" evidence="19">
    <location>
        <begin position="580"/>
        <end position="598"/>
    </location>
</feature>
<evidence type="ECO:0000256" key="9">
    <source>
        <dbReference type="ARBA" id="ARBA00022737"/>
    </source>
</evidence>
<evidence type="ECO:0000256" key="4">
    <source>
        <dbReference type="ARBA" id="ARBA00004624"/>
    </source>
</evidence>
<reference evidence="21" key="2">
    <citation type="submission" date="2025-09" db="UniProtKB">
        <authorList>
            <consortium name="Ensembl"/>
        </authorList>
    </citation>
    <scope>IDENTIFICATION</scope>
</reference>
<dbReference type="SMART" id="SM00320">
    <property type="entry name" value="WD40"/>
    <property type="match status" value="7"/>
</dbReference>
<reference evidence="21" key="1">
    <citation type="submission" date="2025-08" db="UniProtKB">
        <authorList>
            <consortium name="Ensembl"/>
        </authorList>
    </citation>
    <scope>IDENTIFICATION</scope>
</reference>
<keyword evidence="6" id="KW-0597">Phosphoprotein</keyword>
<evidence type="ECO:0000256" key="13">
    <source>
        <dbReference type="ARBA" id="ARBA00023175"/>
    </source>
</evidence>
<keyword evidence="14" id="KW-0206">Cytoskeleton</keyword>
<dbReference type="Pfam" id="PF00400">
    <property type="entry name" value="WD40"/>
    <property type="match status" value="5"/>
</dbReference>
<evidence type="ECO:0000256" key="8">
    <source>
        <dbReference type="ARBA" id="ARBA00022701"/>
    </source>
</evidence>
<dbReference type="PANTHER" id="PTHR47969">
    <property type="entry name" value="CHROMOSOME-ASSOCIATED KINESIN KIF4A-RELATED"/>
    <property type="match status" value="1"/>
</dbReference>
<dbReference type="GO" id="GO:0005524">
    <property type="term" value="F:ATP binding"/>
    <property type="evidence" value="ECO:0007669"/>
    <property type="project" value="UniProtKB-KW"/>
</dbReference>
<evidence type="ECO:0000256" key="6">
    <source>
        <dbReference type="ARBA" id="ARBA00022553"/>
    </source>
</evidence>
<evidence type="ECO:0000259" key="20">
    <source>
        <dbReference type="PROSITE" id="PS50067"/>
    </source>
</evidence>
<keyword evidence="22" id="KW-1185">Reference proteome</keyword>
<feature type="repeat" description="WD" evidence="16">
    <location>
        <begin position="1168"/>
        <end position="1207"/>
    </location>
</feature>
<sequence length="1337" mass="149311">DVDVAGPEVNGDTNSLLEGSQATSEYETRTAKFHFVDLAGSERLKRTGATGERAKEGISINCGLLALGNVISALGDQSKRALHVPYRDSKLTRLLQDSLGGNSQTIMIACVSPSDRDFMETLNTLKYANRARNIKNKVVVNQDKTSQQISALRAEIARLQMELMEYKAGKRVIGEDGSEGYSDLFQENTMLQKENTTLRMRVKAMQEAIDAINIRVTHLMSQEANLILAKAGDGNEAIGALIQNYIREIEELRTKLLESEAMNESLRRSLSRVSSRLPYSLGLSPGPGLGTSNSPTISVDEETSEILQWAKQDVERLKKETKLRRKSGCEEEGGQEEEEEEDSGSEESLVDSDSDVEEKAANFQADLADLTCEIEIKQKLIDELENSQRRLQTLKHQYEEKLILLQNKIRDTQLERDRVLQNLSSMECYTEEKANKIKADYEKRLREMNRDLQKLQAAQKEHARLLKNQSRYERELKKLHAEVAEMKKAKVALMKQMREEQQRRRLAETKRNREIAQLKKEQRRQEFQIRALESQKRQQEIVLRRKTQEVSALRRLTKPMSDRVAGRMNQKQAMVDSGAEVSTSTTSSEPESGSRSVSSIVRQWNRKINTFLGDSPSSTNGARTIRKKFPKKGTNQSFSKTARLKWQSLERRVFDIVMQRMTVINLESDMERLIKKREELSLMQETLLGKREKLQTENPEELKGLQELNEEIEVLAANIDYINDSISDCQATIMQIEETKEELDSTDTSVVISSCSLAEARLLLDNFLKASIDKSLQVAQKEAQIRLLEGRLRQTDMTGSSQNHHILDALREKAESHPELQALIHNVQQAIFVSYSFSQSFSMKGSASQDDFKFRGEPKLSGQMKAVSAECLGPTLDISTKNITKSLASLMEIKEDGVGFSIRDPYYKEKVSRTISLPIRGSTFPRQSRGADTSPLTRRKSYDRGQPIRGIINPVGGSRSARTAPLQCIAVAEGHTKPVLCLDATDELLFSGSKDRSCKMWNLVTGQEIASLKGHPNNVVSIKYSSHSGLVFTVSTSYIKVWDIRDSAKCIRTLTSSGQVISGDACAGTTTRTITSVQGEHQINQIALNPTGTTLYAATGNSVRIWELNRLQPIGKLTGHIGPVMCLTVNRTASNHDLVVTGSKDHYVKMFEIAEGVGGNVGPTHNFEPPHYDGIECLAIQGDVLFSGSRDNGVKKWDLEQQELIQQIPNAHKDWVCALAFVPSRPMLLSACRGGTVKVWNVDNFTPVGEIKGHDSPINAICTNSKHIFTASRCVCVEWALLCPKRALECLSCFDPIISGLTQPSSTCCPPCGLDGSSQDGEPAGIRLRKSKLSCSR</sequence>
<dbReference type="Pfam" id="PF23204">
    <property type="entry name" value="KIF21A_2nd"/>
    <property type="match status" value="1"/>
</dbReference>
<dbReference type="CDD" id="cd00200">
    <property type="entry name" value="WD40"/>
    <property type="match status" value="1"/>
</dbReference>
<dbReference type="InterPro" id="IPR019821">
    <property type="entry name" value="Kinesin_motor_CS"/>
</dbReference>
<keyword evidence="5" id="KW-0963">Cytoplasm</keyword>
<dbReference type="Gene3D" id="3.40.850.10">
    <property type="entry name" value="Kinesin motor domain"/>
    <property type="match status" value="1"/>
</dbReference>
<evidence type="ECO:0000256" key="12">
    <source>
        <dbReference type="ARBA" id="ARBA00023054"/>
    </source>
</evidence>
<dbReference type="SUPFAM" id="SSF52540">
    <property type="entry name" value="P-loop containing nucleoside triphosphate hydrolases"/>
    <property type="match status" value="1"/>
</dbReference>
<comment type="similarity">
    <text evidence="17">Belongs to the TRAFAC class myosin-kinesin ATPase superfamily. Kinesin family.</text>
</comment>
<dbReference type="InterPro" id="IPR056532">
    <property type="entry name" value="KIF21A/B_hel_2"/>
</dbReference>
<dbReference type="PROSITE" id="PS00678">
    <property type="entry name" value="WD_REPEATS_1"/>
    <property type="match status" value="1"/>
</dbReference>
<dbReference type="PRINTS" id="PR00380">
    <property type="entry name" value="KINESINHEAVY"/>
</dbReference>
<dbReference type="GO" id="GO:0005874">
    <property type="term" value="C:microtubule"/>
    <property type="evidence" value="ECO:0007669"/>
    <property type="project" value="UniProtKB-KW"/>
</dbReference>
<keyword evidence="8" id="KW-0493">Microtubule</keyword>
<feature type="repeat" description="WD" evidence="16">
    <location>
        <begin position="972"/>
        <end position="1011"/>
    </location>
</feature>
<name>A0A8D2JEV4_VARKO</name>
<dbReference type="Gene3D" id="2.130.10.10">
    <property type="entry name" value="YVTN repeat-like/Quinoprotein amine dehydrogenase"/>
    <property type="match status" value="2"/>
</dbReference>
<evidence type="ECO:0000256" key="16">
    <source>
        <dbReference type="PROSITE-ProRule" id="PRU00221"/>
    </source>
</evidence>
<keyword evidence="12 18" id="KW-0175">Coiled coil</keyword>
<evidence type="ECO:0000256" key="17">
    <source>
        <dbReference type="PROSITE-ProRule" id="PRU00283"/>
    </source>
</evidence>
<evidence type="ECO:0000256" key="1">
    <source>
        <dbReference type="ARBA" id="ARBA00004245"/>
    </source>
</evidence>
<evidence type="ECO:0000256" key="5">
    <source>
        <dbReference type="ARBA" id="ARBA00022490"/>
    </source>
</evidence>
<accession>A0A8D2JEV4</accession>
<dbReference type="InterPro" id="IPR036961">
    <property type="entry name" value="Kinesin_motor_dom_sf"/>
</dbReference>
<dbReference type="GO" id="GO:0030426">
    <property type="term" value="C:growth cone"/>
    <property type="evidence" value="ECO:0007669"/>
    <property type="project" value="UniProtKB-SubCell"/>
</dbReference>
<evidence type="ECO:0000256" key="19">
    <source>
        <dbReference type="SAM" id="MobiDB-lite"/>
    </source>
</evidence>
<protein>
    <submittedName>
        <fullName evidence="21">Kinesin family member 21B</fullName>
    </submittedName>
</protein>
<feature type="region of interest" description="Disordered" evidence="19">
    <location>
        <begin position="1"/>
        <end position="23"/>
    </location>
</feature>
<evidence type="ECO:0000256" key="14">
    <source>
        <dbReference type="ARBA" id="ARBA00023212"/>
    </source>
</evidence>
<dbReference type="GO" id="GO:0030425">
    <property type="term" value="C:dendrite"/>
    <property type="evidence" value="ECO:0007669"/>
    <property type="project" value="UniProtKB-SubCell"/>
</dbReference>
<dbReference type="GO" id="GO:0007018">
    <property type="term" value="P:microtubule-based movement"/>
    <property type="evidence" value="ECO:0007669"/>
    <property type="project" value="InterPro"/>
</dbReference>
<dbReference type="InterPro" id="IPR001680">
    <property type="entry name" value="WD40_rpt"/>
</dbReference>
<dbReference type="Pfam" id="PF00225">
    <property type="entry name" value="Kinesin"/>
    <property type="match status" value="1"/>
</dbReference>
<keyword evidence="11" id="KW-0067">ATP-binding</keyword>
<feature type="compositionally biased region" description="Acidic residues" evidence="19">
    <location>
        <begin position="330"/>
        <end position="356"/>
    </location>
</feature>
<evidence type="ECO:0000256" key="2">
    <source>
        <dbReference type="ARBA" id="ARBA00004279"/>
    </source>
</evidence>
<dbReference type="GO" id="GO:0007052">
    <property type="term" value="P:mitotic spindle organization"/>
    <property type="evidence" value="ECO:0007669"/>
    <property type="project" value="TreeGrafter"/>
</dbReference>
<proteinExistence type="inferred from homology"/>
<evidence type="ECO:0000256" key="18">
    <source>
        <dbReference type="SAM" id="Coils"/>
    </source>
</evidence>
<dbReference type="SUPFAM" id="SSF46579">
    <property type="entry name" value="Prefoldin"/>
    <property type="match status" value="1"/>
</dbReference>
<feature type="domain" description="Kinesin motor" evidence="20">
    <location>
        <begin position="1"/>
        <end position="134"/>
    </location>
</feature>
<keyword evidence="15" id="KW-0966">Cell projection</keyword>
<comment type="subcellular location">
    <subcellularLocation>
        <location evidence="3">Cell projection</location>
        <location evidence="3">Axon</location>
    </subcellularLocation>
    <subcellularLocation>
        <location evidence="2">Cell projection</location>
        <location evidence="2">Dendrite</location>
    </subcellularLocation>
    <subcellularLocation>
        <location evidence="4">Cell projection</location>
        <location evidence="4">Growth cone</location>
    </subcellularLocation>
    <subcellularLocation>
        <location evidence="1">Cytoplasm</location>
        <location evidence="1">Cytoskeleton</location>
    </subcellularLocation>
</comment>
<evidence type="ECO:0000256" key="3">
    <source>
        <dbReference type="ARBA" id="ARBA00004489"/>
    </source>
</evidence>
<dbReference type="InterPro" id="IPR001752">
    <property type="entry name" value="Kinesin_motor_dom"/>
</dbReference>
<evidence type="ECO:0000313" key="21">
    <source>
        <dbReference type="Ensembl" id="ENSVKKP00000012957.1"/>
    </source>
</evidence>
<evidence type="ECO:0000256" key="15">
    <source>
        <dbReference type="ARBA" id="ARBA00023273"/>
    </source>
</evidence>
<keyword evidence="9" id="KW-0677">Repeat</keyword>
<dbReference type="GO" id="GO:0051231">
    <property type="term" value="P:spindle elongation"/>
    <property type="evidence" value="ECO:0007669"/>
    <property type="project" value="TreeGrafter"/>
</dbReference>